<dbReference type="Proteomes" id="UP000503399">
    <property type="component" value="Chromosome"/>
</dbReference>
<dbReference type="AlphaFoldDB" id="A0A6F8ZG92"/>
<evidence type="ECO:0000259" key="1">
    <source>
        <dbReference type="PROSITE" id="PS51733"/>
    </source>
</evidence>
<dbReference type="KEGG" id="hfv:R50_1395"/>
<dbReference type="EMBL" id="LR778114">
    <property type="protein sequence ID" value="CAB1128901.1"/>
    <property type="molecule type" value="Genomic_DNA"/>
</dbReference>
<dbReference type="PANTHER" id="PTHR43679">
    <property type="entry name" value="OCTANOYLTRANSFERASE LIPM-RELATED"/>
    <property type="match status" value="1"/>
</dbReference>
<dbReference type="InterPro" id="IPR045864">
    <property type="entry name" value="aa-tRNA-synth_II/BPL/LPL"/>
</dbReference>
<dbReference type="InterPro" id="IPR004143">
    <property type="entry name" value="BPL_LPL_catalytic"/>
</dbReference>
<sequence length="275" mass="29666">MTMAGDLRPRYRWYQLDASAGAAALALSPVLDEALAPTVTRPGALPLVLVRTQFPHVLLGPRDRRLPRLGEALAWLRRQGYPAYFRAGGGSAVLLDEGCVSFAVARPARDLTRWQANFTELVEGVVAGLAELGIRARFGAAPGAYCEGPYDLVVDGRKLAGIAQAVRQGFTLVSGMVLVDQDPARTTALLQEFYERAGDGRRLDAGAVTHLKALRPERPPAPAEVAAALYRGYATGFALEPVPWQEADWDRARRLLAAREAEVSALAGDQVARPE</sequence>
<dbReference type="PANTHER" id="PTHR43679:SF2">
    <property type="entry name" value="OCTANOYL-[GCVH]:PROTEIN N-OCTANOYLTRANSFERASE"/>
    <property type="match status" value="1"/>
</dbReference>
<dbReference type="PROSITE" id="PS51733">
    <property type="entry name" value="BPL_LPL_CATALYTIC"/>
    <property type="match status" value="1"/>
</dbReference>
<dbReference type="GO" id="GO:0009249">
    <property type="term" value="P:protein lipoylation"/>
    <property type="evidence" value="ECO:0007669"/>
    <property type="project" value="UniProtKB-ARBA"/>
</dbReference>
<protein>
    <submittedName>
        <fullName evidence="2">Lipoate-protein ligase A</fullName>
    </submittedName>
</protein>
<dbReference type="GO" id="GO:0016740">
    <property type="term" value="F:transferase activity"/>
    <property type="evidence" value="ECO:0007669"/>
    <property type="project" value="UniProtKB-ARBA"/>
</dbReference>
<dbReference type="InterPro" id="IPR050664">
    <property type="entry name" value="Octanoyltrans_LipM/LipL"/>
</dbReference>
<organism evidence="2 3">
    <name type="scientific">Candidatus Hydrogenisulfobacillus filiaventi</name>
    <dbReference type="NCBI Taxonomy" id="2707344"/>
    <lineage>
        <taxon>Bacteria</taxon>
        <taxon>Bacillati</taxon>
        <taxon>Bacillota</taxon>
        <taxon>Clostridia</taxon>
        <taxon>Eubacteriales</taxon>
        <taxon>Clostridiales Family XVII. Incertae Sedis</taxon>
        <taxon>Candidatus Hydrogenisulfobacillus</taxon>
    </lineage>
</organism>
<gene>
    <name evidence="2" type="ORF">R50_1395</name>
</gene>
<accession>A0A6F8ZG92</accession>
<keyword evidence="2" id="KW-0436">Ligase</keyword>
<name>A0A6F8ZG92_9FIRM</name>
<dbReference type="GO" id="GO:0140096">
    <property type="term" value="F:catalytic activity, acting on a protein"/>
    <property type="evidence" value="ECO:0007669"/>
    <property type="project" value="UniProtKB-ARBA"/>
</dbReference>
<dbReference type="Pfam" id="PF21948">
    <property type="entry name" value="LplA-B_cat"/>
    <property type="match status" value="1"/>
</dbReference>
<dbReference type="SUPFAM" id="SSF55681">
    <property type="entry name" value="Class II aaRS and biotin synthetases"/>
    <property type="match status" value="1"/>
</dbReference>
<dbReference type="Gene3D" id="3.30.930.10">
    <property type="entry name" value="Bira Bifunctional Protein, Domain 2"/>
    <property type="match status" value="1"/>
</dbReference>
<evidence type="ECO:0000313" key="2">
    <source>
        <dbReference type="EMBL" id="CAB1128901.1"/>
    </source>
</evidence>
<reference evidence="2 3" key="1">
    <citation type="submission" date="2020-02" db="EMBL/GenBank/DDBJ databases">
        <authorList>
            <person name="Hogendoorn C."/>
        </authorList>
    </citation>
    <scope>NUCLEOTIDE SEQUENCE [LARGE SCALE GENOMIC DNA]</scope>
    <source>
        <strain evidence="2">R501</strain>
    </source>
</reference>
<proteinExistence type="predicted"/>
<evidence type="ECO:0000313" key="3">
    <source>
        <dbReference type="Proteomes" id="UP000503399"/>
    </source>
</evidence>
<keyword evidence="3" id="KW-1185">Reference proteome</keyword>
<dbReference type="GO" id="GO:0016874">
    <property type="term" value="F:ligase activity"/>
    <property type="evidence" value="ECO:0007669"/>
    <property type="project" value="UniProtKB-KW"/>
</dbReference>
<feature type="domain" description="BPL/LPL catalytic" evidence="1">
    <location>
        <begin position="41"/>
        <end position="241"/>
    </location>
</feature>